<dbReference type="OrthoDB" id="849710at2759"/>
<evidence type="ECO:0000313" key="6">
    <source>
        <dbReference type="EMBL" id="KAF9670136.1"/>
    </source>
</evidence>
<feature type="signal peptide" evidence="4">
    <location>
        <begin position="1"/>
        <end position="19"/>
    </location>
</feature>
<evidence type="ECO:0000256" key="4">
    <source>
        <dbReference type="SAM" id="SignalP"/>
    </source>
</evidence>
<feature type="domain" description="Isopenicillin N synthase-like Fe(2+) 2OG dioxygenase" evidence="5">
    <location>
        <begin position="44"/>
        <end position="110"/>
    </location>
</feature>
<reference evidence="6 7" key="1">
    <citation type="submission" date="2020-10" db="EMBL/GenBank/DDBJ databases">
        <title>Plant Genome Project.</title>
        <authorList>
            <person name="Zhang R.-G."/>
        </authorList>
    </citation>
    <scope>NUCLEOTIDE SEQUENCE [LARGE SCALE GENOMIC DNA]</scope>
    <source>
        <strain evidence="6">FAFU-HL-1</strain>
        <tissue evidence="6">Leaf</tissue>
    </source>
</reference>
<sequence>MLMKLLLILAVKLFSFTYCREIAIKHSAYIERLGGTLLELHLDSSDHIGGLQVFHQDHWVDVPSTAGAFVVNIGDLLQIISIGKFKSSEHLSIGFWLITWGPRISVASFFAIYGRVCAPTERAEIR</sequence>
<keyword evidence="4" id="KW-0732">Signal</keyword>
<dbReference type="InterPro" id="IPR050295">
    <property type="entry name" value="Plant_2OG-oxidoreductases"/>
</dbReference>
<protein>
    <recommendedName>
        <fullName evidence="5">Isopenicillin N synthase-like Fe(2+) 2OG dioxygenase domain-containing protein</fullName>
    </recommendedName>
</protein>
<dbReference type="EMBL" id="JADGMS010000013">
    <property type="protein sequence ID" value="KAF9670136.1"/>
    <property type="molecule type" value="Genomic_DNA"/>
</dbReference>
<evidence type="ECO:0000313" key="7">
    <source>
        <dbReference type="Proteomes" id="UP000657918"/>
    </source>
</evidence>
<dbReference type="Gene3D" id="2.60.120.330">
    <property type="entry name" value="B-lactam Antibiotic, Isopenicillin N Synthase, Chain"/>
    <property type="match status" value="1"/>
</dbReference>
<accession>A0A835JIP8</accession>
<keyword evidence="1" id="KW-0479">Metal-binding</keyword>
<dbReference type="GO" id="GO:0046872">
    <property type="term" value="F:metal ion binding"/>
    <property type="evidence" value="ECO:0007669"/>
    <property type="project" value="UniProtKB-KW"/>
</dbReference>
<organism evidence="6 7">
    <name type="scientific">Salix dunnii</name>
    <dbReference type="NCBI Taxonomy" id="1413687"/>
    <lineage>
        <taxon>Eukaryota</taxon>
        <taxon>Viridiplantae</taxon>
        <taxon>Streptophyta</taxon>
        <taxon>Embryophyta</taxon>
        <taxon>Tracheophyta</taxon>
        <taxon>Spermatophyta</taxon>
        <taxon>Magnoliopsida</taxon>
        <taxon>eudicotyledons</taxon>
        <taxon>Gunneridae</taxon>
        <taxon>Pentapetalae</taxon>
        <taxon>rosids</taxon>
        <taxon>fabids</taxon>
        <taxon>Malpighiales</taxon>
        <taxon>Salicaceae</taxon>
        <taxon>Saliceae</taxon>
        <taxon>Salix</taxon>
    </lineage>
</organism>
<proteinExistence type="predicted"/>
<evidence type="ECO:0000256" key="3">
    <source>
        <dbReference type="ARBA" id="ARBA00023004"/>
    </source>
</evidence>
<comment type="caution">
    <text evidence="6">The sequence shown here is derived from an EMBL/GenBank/DDBJ whole genome shotgun (WGS) entry which is preliminary data.</text>
</comment>
<keyword evidence="3" id="KW-0408">Iron</keyword>
<evidence type="ECO:0000259" key="5">
    <source>
        <dbReference type="Pfam" id="PF03171"/>
    </source>
</evidence>
<dbReference type="InterPro" id="IPR044861">
    <property type="entry name" value="IPNS-like_FE2OG_OXY"/>
</dbReference>
<keyword evidence="2" id="KW-0847">Vitamin C</keyword>
<dbReference type="SUPFAM" id="SSF51197">
    <property type="entry name" value="Clavaminate synthase-like"/>
    <property type="match status" value="1"/>
</dbReference>
<keyword evidence="7" id="KW-1185">Reference proteome</keyword>
<dbReference type="AlphaFoldDB" id="A0A835JIP8"/>
<dbReference type="Pfam" id="PF03171">
    <property type="entry name" value="2OG-FeII_Oxy"/>
    <property type="match status" value="1"/>
</dbReference>
<dbReference type="InterPro" id="IPR027443">
    <property type="entry name" value="IPNS-like_sf"/>
</dbReference>
<dbReference type="PANTHER" id="PTHR47991">
    <property type="entry name" value="OXOGLUTARATE/IRON-DEPENDENT DIOXYGENASE"/>
    <property type="match status" value="1"/>
</dbReference>
<dbReference type="GO" id="GO:0031418">
    <property type="term" value="F:L-ascorbic acid binding"/>
    <property type="evidence" value="ECO:0007669"/>
    <property type="project" value="UniProtKB-KW"/>
</dbReference>
<evidence type="ECO:0000256" key="1">
    <source>
        <dbReference type="ARBA" id="ARBA00022723"/>
    </source>
</evidence>
<name>A0A835JIP8_9ROSI</name>
<gene>
    <name evidence="6" type="ORF">SADUNF_Sadunf13G0037100</name>
</gene>
<dbReference type="Proteomes" id="UP000657918">
    <property type="component" value="Unassembled WGS sequence"/>
</dbReference>
<feature type="chain" id="PRO_5032357689" description="Isopenicillin N synthase-like Fe(2+) 2OG dioxygenase domain-containing protein" evidence="4">
    <location>
        <begin position="20"/>
        <end position="126"/>
    </location>
</feature>
<evidence type="ECO:0000256" key="2">
    <source>
        <dbReference type="ARBA" id="ARBA00022896"/>
    </source>
</evidence>